<dbReference type="GO" id="GO:0005085">
    <property type="term" value="F:guanyl-nucleotide exchange factor activity"/>
    <property type="evidence" value="ECO:0007669"/>
    <property type="project" value="InterPro"/>
</dbReference>
<name>L8HHL5_ACACF</name>
<dbReference type="SMART" id="SM00325">
    <property type="entry name" value="RhoGEF"/>
    <property type="match status" value="1"/>
</dbReference>
<dbReference type="SUPFAM" id="SSF50729">
    <property type="entry name" value="PH domain-like"/>
    <property type="match status" value="1"/>
</dbReference>
<feature type="domain" description="DH" evidence="3">
    <location>
        <begin position="204"/>
        <end position="389"/>
    </location>
</feature>
<dbReference type="SMART" id="SM00233">
    <property type="entry name" value="PH"/>
    <property type="match status" value="1"/>
</dbReference>
<evidence type="ECO:0000313" key="6">
    <source>
        <dbReference type="Proteomes" id="UP000011083"/>
    </source>
</evidence>
<sequence>MGGRGADGGPERPQGGKDGHFHELLRDGVLLCRLMLSLKMGSVPRYYEGKDLNQAYRRKENIGFFLAACEECGIPPTKRFALSDLDRHGNSARVMECIEAIAETADKEWNFYFKLKPKEEMYKRNITFDEGDRKRAEILLARFAYRNTTASTASKEKALAQDDAPASGVMANEKVVRGVVLLQALVRGGRARKAYIKRVRDVAYRENVAREILQTEKDYVNNLMLLMSVFINPIKESLTDNVWKPKNGSKLGEVTLKEVKSLYNDLQVIVNYNGKLLRDLTPRVEKWTPHQKLGDIFLQLGLFLKVYTQYVKDYDRARSELAHARKNSLEFGAYITDLEKSNGAKLENKDIFAYLIMPVQRIPRYQLLLRDLLKHTEKDHNDFESLQKAEESEHVHLVSTIQSRFSNRAENLVVPGRKFVRQGTLIVWSVKQKKRQPNQVFLFSDLLVVAKSTGSGLAALKRKKPMAAEKDLKFRASFQLKYLVPRSIPDDPKNKHSFGLDTEFGESLIRFFAESELEKTEWVNELTTIKKKMDGDRAAREDLINSLTRKKGGMQGRELKRAISTIELNQAANELLGSPQIAALRAAALRPRGQSLTNDVPKRAAVYVPAGQKSSPIGGPASAPNSPYTSSLSFPAVDNGGCQPRFRTTSCRTLPKMAERPEGLESSLKTTTVVPSSPRKKSKSKSKEALPAAANEEKDGAADNDDTSSAQ</sequence>
<dbReference type="PROSITE" id="PS50096">
    <property type="entry name" value="IQ"/>
    <property type="match status" value="1"/>
</dbReference>
<dbReference type="InterPro" id="IPR035899">
    <property type="entry name" value="DBL_dom_sf"/>
</dbReference>
<dbReference type="Gene3D" id="1.20.900.10">
    <property type="entry name" value="Dbl homology (DH) domain"/>
    <property type="match status" value="1"/>
</dbReference>
<dbReference type="VEuPathDB" id="AmoebaDB:ACA1_075040"/>
<dbReference type="CDD" id="cd00160">
    <property type="entry name" value="RhoGEF"/>
    <property type="match status" value="1"/>
</dbReference>
<dbReference type="PROSITE" id="PS50003">
    <property type="entry name" value="PH_DOMAIN"/>
    <property type="match status" value="1"/>
</dbReference>
<dbReference type="InterPro" id="IPR011993">
    <property type="entry name" value="PH-like_dom_sf"/>
</dbReference>
<dbReference type="InterPro" id="IPR001849">
    <property type="entry name" value="PH_domain"/>
</dbReference>
<feature type="domain" description="PH" evidence="2">
    <location>
        <begin position="418"/>
        <end position="531"/>
    </location>
</feature>
<dbReference type="InterPro" id="IPR036872">
    <property type="entry name" value="CH_dom_sf"/>
</dbReference>
<dbReference type="SUPFAM" id="SSF48065">
    <property type="entry name" value="DBL homology domain (DH-domain)"/>
    <property type="match status" value="1"/>
</dbReference>
<dbReference type="Pfam" id="PF00621">
    <property type="entry name" value="RhoGEF"/>
    <property type="match status" value="1"/>
</dbReference>
<dbReference type="Proteomes" id="UP000011083">
    <property type="component" value="Unassembled WGS sequence"/>
</dbReference>
<feature type="domain" description="Calponin-homology (CH)" evidence="4">
    <location>
        <begin position="1"/>
        <end position="106"/>
    </location>
</feature>
<dbReference type="PANTHER" id="PTHR12673:SF124">
    <property type="entry name" value="PLECKSTRIN DOMAIN-CONTAINING PROTEIN"/>
    <property type="match status" value="1"/>
</dbReference>
<dbReference type="InterPro" id="IPR000219">
    <property type="entry name" value="DH_dom"/>
</dbReference>
<feature type="region of interest" description="Disordered" evidence="1">
    <location>
        <begin position="1"/>
        <end position="20"/>
    </location>
</feature>
<feature type="region of interest" description="Disordered" evidence="1">
    <location>
        <begin position="637"/>
        <end position="711"/>
    </location>
</feature>
<gene>
    <name evidence="5" type="ORF">ACA1_075040</name>
</gene>
<organism evidence="5 6">
    <name type="scientific">Acanthamoeba castellanii (strain ATCC 30010 / Neff)</name>
    <dbReference type="NCBI Taxonomy" id="1257118"/>
    <lineage>
        <taxon>Eukaryota</taxon>
        <taxon>Amoebozoa</taxon>
        <taxon>Discosea</taxon>
        <taxon>Longamoebia</taxon>
        <taxon>Centramoebida</taxon>
        <taxon>Acanthamoebidae</taxon>
        <taxon>Acanthamoeba</taxon>
    </lineage>
</organism>
<feature type="compositionally biased region" description="Acidic residues" evidence="1">
    <location>
        <begin position="702"/>
        <end position="711"/>
    </location>
</feature>
<dbReference type="RefSeq" id="XP_004353464.1">
    <property type="nucleotide sequence ID" value="XM_004353412.1"/>
</dbReference>
<evidence type="ECO:0000259" key="3">
    <source>
        <dbReference type="PROSITE" id="PS50010"/>
    </source>
</evidence>
<dbReference type="EMBL" id="KB007842">
    <property type="protein sequence ID" value="ELR23936.1"/>
    <property type="molecule type" value="Genomic_DNA"/>
</dbReference>
<evidence type="ECO:0000259" key="4">
    <source>
        <dbReference type="PROSITE" id="PS50021"/>
    </source>
</evidence>
<evidence type="ECO:0000259" key="2">
    <source>
        <dbReference type="PROSITE" id="PS50003"/>
    </source>
</evidence>
<dbReference type="GO" id="GO:0005737">
    <property type="term" value="C:cytoplasm"/>
    <property type="evidence" value="ECO:0007669"/>
    <property type="project" value="TreeGrafter"/>
</dbReference>
<dbReference type="Pfam" id="PF22697">
    <property type="entry name" value="SOS1_NGEF_PH"/>
    <property type="match status" value="1"/>
</dbReference>
<accession>L8HHL5</accession>
<evidence type="ECO:0000313" key="5">
    <source>
        <dbReference type="EMBL" id="ELR23936.1"/>
    </source>
</evidence>
<keyword evidence="6" id="KW-1185">Reference proteome</keyword>
<dbReference type="OrthoDB" id="660555at2759"/>
<proteinExistence type="predicted"/>
<dbReference type="KEGG" id="acan:ACA1_075040"/>
<dbReference type="InterPro" id="IPR051092">
    <property type="entry name" value="FYVE_RhoGEF_PH"/>
</dbReference>
<reference evidence="5 6" key="1">
    <citation type="journal article" date="2013" name="Genome Biol.">
        <title>Genome of Acanthamoeba castellanii highlights extensive lateral gene transfer and early evolution of tyrosine kinase signaling.</title>
        <authorList>
            <person name="Clarke M."/>
            <person name="Lohan A.J."/>
            <person name="Liu B."/>
            <person name="Lagkouvardos I."/>
            <person name="Roy S."/>
            <person name="Zafar N."/>
            <person name="Bertelli C."/>
            <person name="Schilde C."/>
            <person name="Kianianmomeni A."/>
            <person name="Burglin T.R."/>
            <person name="Frech C."/>
            <person name="Turcotte B."/>
            <person name="Kopec K.O."/>
            <person name="Synnott J.M."/>
            <person name="Choo C."/>
            <person name="Paponov I."/>
            <person name="Finkler A."/>
            <person name="Soon Heng Tan C."/>
            <person name="Hutchins A.P."/>
            <person name="Weinmeier T."/>
            <person name="Rattei T."/>
            <person name="Chu J.S."/>
            <person name="Gimenez G."/>
            <person name="Irimia M."/>
            <person name="Rigden D.J."/>
            <person name="Fitzpatrick D.A."/>
            <person name="Lorenzo-Morales J."/>
            <person name="Bateman A."/>
            <person name="Chiu C.H."/>
            <person name="Tang P."/>
            <person name="Hegemann P."/>
            <person name="Fromm H."/>
            <person name="Raoult D."/>
            <person name="Greub G."/>
            <person name="Miranda-Saavedra D."/>
            <person name="Chen N."/>
            <person name="Nash P."/>
            <person name="Ginger M.L."/>
            <person name="Horn M."/>
            <person name="Schaap P."/>
            <person name="Caler L."/>
            <person name="Loftus B."/>
        </authorList>
    </citation>
    <scope>NUCLEOTIDE SEQUENCE [LARGE SCALE GENOMIC DNA]</scope>
    <source>
        <strain evidence="5 6">Neff</strain>
    </source>
</reference>
<dbReference type="InterPro" id="IPR001715">
    <property type="entry name" value="CH_dom"/>
</dbReference>
<protein>
    <submittedName>
        <fullName evidence="5">RhoGEF domain containing protein</fullName>
    </submittedName>
</protein>
<dbReference type="Pfam" id="PF00307">
    <property type="entry name" value="CH"/>
    <property type="match status" value="1"/>
</dbReference>
<dbReference type="PROSITE" id="PS50010">
    <property type="entry name" value="DH_2"/>
    <property type="match status" value="1"/>
</dbReference>
<dbReference type="PROSITE" id="PS50021">
    <property type="entry name" value="CH"/>
    <property type="match status" value="1"/>
</dbReference>
<dbReference type="InterPro" id="IPR055251">
    <property type="entry name" value="SOS1_NGEF_PH"/>
</dbReference>
<dbReference type="AlphaFoldDB" id="L8HHL5"/>
<dbReference type="CDD" id="cd00014">
    <property type="entry name" value="CH_SF"/>
    <property type="match status" value="1"/>
</dbReference>
<dbReference type="Gene3D" id="1.10.418.10">
    <property type="entry name" value="Calponin-like domain"/>
    <property type="match status" value="1"/>
</dbReference>
<evidence type="ECO:0000256" key="1">
    <source>
        <dbReference type="SAM" id="MobiDB-lite"/>
    </source>
</evidence>
<dbReference type="Gene3D" id="2.30.29.30">
    <property type="entry name" value="Pleckstrin-homology domain (PH domain)/Phosphotyrosine-binding domain (PTB)"/>
    <property type="match status" value="1"/>
</dbReference>
<dbReference type="SUPFAM" id="SSF47576">
    <property type="entry name" value="Calponin-homology domain, CH-domain"/>
    <property type="match status" value="1"/>
</dbReference>
<dbReference type="GeneID" id="14924934"/>
<dbReference type="PANTHER" id="PTHR12673">
    <property type="entry name" value="FACIOGENITAL DYSPLASIA PROTEIN"/>
    <property type="match status" value="1"/>
</dbReference>